<sequence length="1103" mass="123768">MPWHSKFILSVASATQLPRVVSEELDAALQPLLMKISQREDTYLKKDNRNSQNLDFLSQQHFLFFDPTVATDTRLASLTNLSTERSSKLVSMLLDYRLVDVLLALQYGFSVAGQQRRLPIPLPPKMFFKAASNWPAMVQNGLQLVRKCNQDDPQPFLGSLDDGRNLIASIFSSLVYRKDAVEGHKIMLNFECAAAYLCLLLKGNLRLPNTVPEFRELVMDICRPVDLPTECWARFFSTMKSVHSFKLPLQLCLAISPICLFLPTCLMSKDLNRVTLLQMWQGLGGPRPRVLNEVDAILWEALLESALGRFPLAARLRSAFRKLEGIDVSRVGYPESEWLSGDPAFGRAESRATVATPSSDPPPSGAPSGTSATQDLLLEEPNSMENIRTATPVMNTPSRTITETASPDMNASSRPTTRSRTNKTSVPATLTAPRSVATKNGSRKRRPKPSRSRNVPAPPEMGQEPADPYEADEHSQLDEFGESDEHDDSLNEADGRDEHEEYGFGELSDGHEYEELEEPPNEPLPDRKRTLSRGEVPSAKRPKVSGTILYDPIDLVTEATAVERDILALEDRQRVERAYRGDPGALWDERSRTEYTPAFHFPSEAVWFRALFRAIKAAHLKHGGQPGFVMDSSESLFHILTDQDSRKISARNISKMLRSQNLIIVRTEAPIFSFDESGLSSIAMTDKPVQVLDFTLPPGKQRTVTGTLAQVVRHAQSTSGTMMVPDIPAPNGINPTSTLASDIVAWDMTIDQPWCSRRWEMPRSILRWTDVATTHAYTPLSPSPNGFVTQIEVKCGSQLLILFQPAPFSPCTSASFSFLEQVNQPSISNWNALSVEAFHLKPGHKGIVQPMVPFLLLSTENSITQMCHFYATSTIQASCLGFLHTALTGETFALSSQRASHNMLRRLAQYYLLIYQRKDYLLKRHDFPHVPDILTCEGVLDVLSLCNVFELVNVLSHQPSDLDRLQFIEARRVCRTISAWLDAHLNFSDRSGNRLNFRKDIYLRYLSRQARALQQYQEILDRRAMTSNAPVLQEGLATAFPENHEIHSQNVYLDGWIPDTFAWPSSNTFFVGLRNEVNVAEGEIKGETSDDREFLDSWGWKSG</sequence>
<feature type="compositionally biased region" description="Basic and acidic residues" evidence="1">
    <location>
        <begin position="493"/>
        <end position="513"/>
    </location>
</feature>
<evidence type="ECO:0000313" key="2">
    <source>
        <dbReference type="EMBL" id="KAF6745574.1"/>
    </source>
</evidence>
<evidence type="ECO:0000313" key="3">
    <source>
        <dbReference type="Proteomes" id="UP000521943"/>
    </source>
</evidence>
<dbReference type="AlphaFoldDB" id="A0A8H6HEW1"/>
<proteinExistence type="predicted"/>
<reference evidence="2 3" key="1">
    <citation type="submission" date="2020-07" db="EMBL/GenBank/DDBJ databases">
        <title>Comparative genomics of pyrophilous fungi reveals a link between fire events and developmental genes.</title>
        <authorList>
            <consortium name="DOE Joint Genome Institute"/>
            <person name="Steindorff A.S."/>
            <person name="Carver A."/>
            <person name="Calhoun S."/>
            <person name="Stillman K."/>
            <person name="Liu H."/>
            <person name="Lipzen A."/>
            <person name="Pangilinan J."/>
            <person name="Labutti K."/>
            <person name="Bruns T.D."/>
            <person name="Grigoriev I.V."/>
        </authorList>
    </citation>
    <scope>NUCLEOTIDE SEQUENCE [LARGE SCALE GENOMIC DNA]</scope>
    <source>
        <strain evidence="2 3">CBS 144469</strain>
    </source>
</reference>
<dbReference type="EMBL" id="JACGCI010000104">
    <property type="protein sequence ID" value="KAF6745574.1"/>
    <property type="molecule type" value="Genomic_DNA"/>
</dbReference>
<gene>
    <name evidence="2" type="ORF">DFP72DRAFT_1077351</name>
</gene>
<dbReference type="Proteomes" id="UP000521943">
    <property type="component" value="Unassembled WGS sequence"/>
</dbReference>
<organism evidence="2 3">
    <name type="scientific">Ephemerocybe angulata</name>
    <dbReference type="NCBI Taxonomy" id="980116"/>
    <lineage>
        <taxon>Eukaryota</taxon>
        <taxon>Fungi</taxon>
        <taxon>Dikarya</taxon>
        <taxon>Basidiomycota</taxon>
        <taxon>Agaricomycotina</taxon>
        <taxon>Agaricomycetes</taxon>
        <taxon>Agaricomycetidae</taxon>
        <taxon>Agaricales</taxon>
        <taxon>Agaricineae</taxon>
        <taxon>Psathyrellaceae</taxon>
        <taxon>Ephemerocybe</taxon>
    </lineage>
</organism>
<feature type="region of interest" description="Disordered" evidence="1">
    <location>
        <begin position="388"/>
        <end position="542"/>
    </location>
</feature>
<feature type="region of interest" description="Disordered" evidence="1">
    <location>
        <begin position="349"/>
        <end position="372"/>
    </location>
</feature>
<dbReference type="OrthoDB" id="3056791at2759"/>
<protein>
    <submittedName>
        <fullName evidence="2">Uncharacterized protein</fullName>
    </submittedName>
</protein>
<accession>A0A8H6HEW1</accession>
<feature type="compositionally biased region" description="Basic residues" evidence="1">
    <location>
        <begin position="441"/>
        <end position="451"/>
    </location>
</feature>
<feature type="compositionally biased region" description="Acidic residues" evidence="1">
    <location>
        <begin position="479"/>
        <end position="491"/>
    </location>
</feature>
<name>A0A8H6HEW1_9AGAR</name>
<comment type="caution">
    <text evidence="2">The sequence shown here is derived from an EMBL/GenBank/DDBJ whole genome shotgun (WGS) entry which is preliminary data.</text>
</comment>
<evidence type="ECO:0000256" key="1">
    <source>
        <dbReference type="SAM" id="MobiDB-lite"/>
    </source>
</evidence>
<keyword evidence="3" id="KW-1185">Reference proteome</keyword>
<feature type="compositionally biased region" description="Polar residues" evidence="1">
    <location>
        <begin position="388"/>
        <end position="428"/>
    </location>
</feature>